<feature type="region of interest" description="Disordered" evidence="1">
    <location>
        <begin position="1"/>
        <end position="42"/>
    </location>
</feature>
<dbReference type="Proteomes" id="UP000193240">
    <property type="component" value="Unassembled WGS sequence"/>
</dbReference>
<dbReference type="InParanoid" id="A0A1Y2LYE1"/>
<feature type="compositionally biased region" description="Polar residues" evidence="1">
    <location>
        <begin position="171"/>
        <end position="191"/>
    </location>
</feature>
<name>A0A1Y2LYE1_EPING</name>
<accession>A0A1Y2LYE1</accession>
<dbReference type="EMBL" id="KZ107845">
    <property type="protein sequence ID" value="OSS48793.1"/>
    <property type="molecule type" value="Genomic_DNA"/>
</dbReference>
<feature type="region of interest" description="Disordered" evidence="1">
    <location>
        <begin position="166"/>
        <end position="191"/>
    </location>
</feature>
<gene>
    <name evidence="2" type="ORF">B5807_07095</name>
</gene>
<evidence type="ECO:0000313" key="2">
    <source>
        <dbReference type="EMBL" id="OSS48793.1"/>
    </source>
</evidence>
<evidence type="ECO:0000256" key="1">
    <source>
        <dbReference type="SAM" id="MobiDB-lite"/>
    </source>
</evidence>
<sequence length="282" mass="30973">MKQPESGRARSTSEPLIVEGHQGNAKLSKPPKVESIHRRPRNRLQKRSAAVLPVLTPDSPRLGFAAPSTTLYILEHERYPYNTSPSEFLGVYSTVDSVTAGAIEHGAYTFSRGGLLDGTEYLSLSGRIKIHTRPVLYFGTEAAVLLNDKFDLGRDLRAQNELVRSDIPHPNSRSNTLSHTTSYPRAQSMTDLRTTSKSREIVFLGIRQGPTEAHCLGIFASPSLAWGTCLKNKASCAMTSTLSEESREIDTDGLPRASGRLHGYGQHTWVVVAKEVDSSARE</sequence>
<protein>
    <submittedName>
        <fullName evidence="2">Uncharacterized protein</fullName>
    </submittedName>
</protein>
<proteinExistence type="predicted"/>
<keyword evidence="3" id="KW-1185">Reference proteome</keyword>
<evidence type="ECO:0000313" key="3">
    <source>
        <dbReference type="Proteomes" id="UP000193240"/>
    </source>
</evidence>
<reference evidence="2 3" key="1">
    <citation type="journal article" date="2017" name="Genome Announc.">
        <title>Genome sequence of the saprophytic ascomycete Epicoccum nigrum ICMP 19927 strain isolated from New Zealand.</title>
        <authorList>
            <person name="Fokin M."/>
            <person name="Fleetwood D."/>
            <person name="Weir B.S."/>
            <person name="Villas-Boas S.G."/>
        </authorList>
    </citation>
    <scope>NUCLEOTIDE SEQUENCE [LARGE SCALE GENOMIC DNA]</scope>
    <source>
        <strain evidence="2 3">ICMP 19927</strain>
    </source>
</reference>
<organism evidence="2 3">
    <name type="scientific">Epicoccum nigrum</name>
    <name type="common">Soil fungus</name>
    <name type="synonym">Epicoccum purpurascens</name>
    <dbReference type="NCBI Taxonomy" id="105696"/>
    <lineage>
        <taxon>Eukaryota</taxon>
        <taxon>Fungi</taxon>
        <taxon>Dikarya</taxon>
        <taxon>Ascomycota</taxon>
        <taxon>Pezizomycotina</taxon>
        <taxon>Dothideomycetes</taxon>
        <taxon>Pleosporomycetidae</taxon>
        <taxon>Pleosporales</taxon>
        <taxon>Pleosporineae</taxon>
        <taxon>Didymellaceae</taxon>
        <taxon>Epicoccum</taxon>
    </lineage>
</organism>
<dbReference type="OMA" id="DKAWLEW"/>
<dbReference type="AlphaFoldDB" id="A0A1Y2LYE1"/>